<dbReference type="GO" id="GO:0003959">
    <property type="term" value="F:NADPH dehydrogenase activity"/>
    <property type="evidence" value="ECO:0007669"/>
    <property type="project" value="InterPro"/>
</dbReference>
<gene>
    <name evidence="7" type="ORF">ABR69_05105</name>
</gene>
<dbReference type="InterPro" id="IPR044152">
    <property type="entry name" value="YqjM-like"/>
</dbReference>
<reference evidence="7 8" key="1">
    <citation type="submission" date="2015-10" db="EMBL/GenBank/DDBJ databases">
        <title>Metagenome-Assembled Genomes uncover a global brackish microbiome.</title>
        <authorList>
            <person name="Hugerth L.W."/>
            <person name="Larsson J."/>
            <person name="Alneberg J."/>
            <person name="Lindh M.V."/>
            <person name="Legrand C."/>
            <person name="Pinhassi J."/>
            <person name="Andersson A.F."/>
        </authorList>
    </citation>
    <scope>NUCLEOTIDE SEQUENCE [LARGE SCALE GENOMIC DNA]</scope>
    <source>
        <strain evidence="7">BACL4 MAG-120507-bin80</strain>
    </source>
</reference>
<sequence length="364" mass="40386">MNPDILFTPFTSPKLTLKNRVAMAPMTRQFSPDGVPDDAVLQYYKRRAENDVGLIITEGTTVNHKAASNEVRIPGFHGKALDSWHKIVETVHAAGGKIAPQLWHQGGMRRPGEGAYPEYPSATPSGLVGPGKKVYDALSNAEVDELIAAFTQAAKDSKDLGFDTLELHGAHGYLIDNFFWEGTNQRDDQYGGSLVKRTRFATDIVQSIRAEIGDDYPIILRFSQWKQQDFTARLAPSLEELEQFVKPLSDAGVDIFHCSTRRFWEPEFEGSDLNLAGWVKKITGKPTISVGSVGLTEEFIATYRGGEAEVASIDDLITRMEADEFDMIAVGRALIANPDWVTKVRAGKFDELVTYNQEMLSQLI</sequence>
<comment type="caution">
    <text evidence="7">The sequence shown here is derived from an EMBL/GenBank/DDBJ whole genome shotgun (WGS) entry which is preliminary data.</text>
</comment>
<evidence type="ECO:0000259" key="6">
    <source>
        <dbReference type="Pfam" id="PF00724"/>
    </source>
</evidence>
<evidence type="ECO:0000256" key="3">
    <source>
        <dbReference type="ARBA" id="ARBA00022643"/>
    </source>
</evidence>
<accession>A0A0R2S8H8</accession>
<feature type="domain" description="NADH:flavin oxidoreductase/NADH oxidase N-terminal" evidence="6">
    <location>
        <begin position="6"/>
        <end position="348"/>
    </location>
</feature>
<evidence type="ECO:0000313" key="7">
    <source>
        <dbReference type="EMBL" id="KRO71166.1"/>
    </source>
</evidence>
<dbReference type="FunFam" id="3.20.20.70:FF:000262">
    <property type="entry name" value="NADH:flavin oxidoreductase"/>
    <property type="match status" value="1"/>
</dbReference>
<keyword evidence="2" id="KW-0285">Flavoprotein</keyword>
<dbReference type="PANTHER" id="PTHR43303:SF4">
    <property type="entry name" value="NADPH DEHYDROGENASE C23G7.10C-RELATED"/>
    <property type="match status" value="1"/>
</dbReference>
<dbReference type="InterPro" id="IPR001155">
    <property type="entry name" value="OxRdtase_FMN_N"/>
</dbReference>
<dbReference type="EMBL" id="LIBB01000229">
    <property type="protein sequence ID" value="KRO71166.1"/>
    <property type="molecule type" value="Genomic_DNA"/>
</dbReference>
<evidence type="ECO:0000256" key="5">
    <source>
        <dbReference type="ARBA" id="ARBA00023002"/>
    </source>
</evidence>
<evidence type="ECO:0000256" key="1">
    <source>
        <dbReference type="ARBA" id="ARBA00001917"/>
    </source>
</evidence>
<dbReference type="PANTHER" id="PTHR43303">
    <property type="entry name" value="NADPH DEHYDROGENASE C23G7.10C-RELATED"/>
    <property type="match status" value="1"/>
</dbReference>
<dbReference type="Pfam" id="PF00724">
    <property type="entry name" value="Oxidored_FMN"/>
    <property type="match status" value="1"/>
</dbReference>
<dbReference type="SUPFAM" id="SSF51395">
    <property type="entry name" value="FMN-linked oxidoreductases"/>
    <property type="match status" value="1"/>
</dbReference>
<organism evidence="7 8">
    <name type="scientific">OM182 bacterium BACL3 MAG-120507-bin80</name>
    <dbReference type="NCBI Taxonomy" id="1655577"/>
    <lineage>
        <taxon>Bacteria</taxon>
        <taxon>Pseudomonadati</taxon>
        <taxon>Pseudomonadota</taxon>
        <taxon>Gammaproteobacteria</taxon>
        <taxon>OMG group</taxon>
        <taxon>OM182 clade</taxon>
    </lineage>
</organism>
<dbReference type="AlphaFoldDB" id="A0A0R2S8H8"/>
<keyword evidence="5" id="KW-0560">Oxidoreductase</keyword>
<keyword evidence="3" id="KW-0288">FMN</keyword>
<dbReference type="GO" id="GO:0010181">
    <property type="term" value="F:FMN binding"/>
    <property type="evidence" value="ECO:0007669"/>
    <property type="project" value="InterPro"/>
</dbReference>
<protein>
    <submittedName>
        <fullName evidence="7">1,2-oxophytodienoate reductase</fullName>
    </submittedName>
</protein>
<name>A0A0R2S8H8_9GAMM</name>
<dbReference type="Gene3D" id="3.20.20.70">
    <property type="entry name" value="Aldolase class I"/>
    <property type="match status" value="1"/>
</dbReference>
<proteinExistence type="predicted"/>
<evidence type="ECO:0000256" key="4">
    <source>
        <dbReference type="ARBA" id="ARBA00022857"/>
    </source>
</evidence>
<dbReference type="Proteomes" id="UP000051934">
    <property type="component" value="Unassembled WGS sequence"/>
</dbReference>
<evidence type="ECO:0000313" key="8">
    <source>
        <dbReference type="Proteomes" id="UP000051934"/>
    </source>
</evidence>
<dbReference type="GO" id="GO:0050661">
    <property type="term" value="F:NADP binding"/>
    <property type="evidence" value="ECO:0007669"/>
    <property type="project" value="InterPro"/>
</dbReference>
<comment type="cofactor">
    <cofactor evidence="1">
        <name>FMN</name>
        <dbReference type="ChEBI" id="CHEBI:58210"/>
    </cofactor>
</comment>
<keyword evidence="4" id="KW-0521">NADP</keyword>
<dbReference type="CDD" id="cd04747">
    <property type="entry name" value="OYE_like_5_FMN"/>
    <property type="match status" value="1"/>
</dbReference>
<evidence type="ECO:0000256" key="2">
    <source>
        <dbReference type="ARBA" id="ARBA00022630"/>
    </source>
</evidence>
<dbReference type="InterPro" id="IPR013785">
    <property type="entry name" value="Aldolase_TIM"/>
</dbReference>